<dbReference type="PROSITE" id="PS50011">
    <property type="entry name" value="PROTEIN_KINASE_DOM"/>
    <property type="match status" value="1"/>
</dbReference>
<dbReference type="SUPFAM" id="SSF56112">
    <property type="entry name" value="Protein kinase-like (PK-like)"/>
    <property type="match status" value="1"/>
</dbReference>
<dbReference type="GO" id="GO:0000289">
    <property type="term" value="P:nuclear-transcribed mRNA poly(A) tail shortening"/>
    <property type="evidence" value="ECO:0007669"/>
    <property type="project" value="InterPro"/>
</dbReference>
<sequence>MSRRENNNNNNDTSGVAPCRNWTYLGKMVVTGLDLFRILQASTLDILLSEFGDSCTYAHHSPNRSISGRPGHTNGGNQTSASTHKQAASSGATRRRKSSGIVMHSSQHDTTTSATLGGSSSGGASTAAARPKTVLTRPRDRDQPATPAVPAAAASPPPDYARRALSPLSRSAFPELPPSSSALEKAASSPPPISKQPPSRGPCWGPPPPPSTTGLASSVWGPPPGMPPPPPPPPGPPPAVPKVSSKPAQSTAAGSGCSVRNAAVMGAGDATTPQSAQQQQQPMDSPQKATGSSPNRPPPPSASSSSGAPPFVLPSSAVGRGMRPPNRMPRSPIPPVEKPAPLPPYMLERPPPHATSLSADPTIRKELQMHRVNTVLSNRDYPVDSNMPAVPEFVQNKYHTLLSLPEGGGGARDAVPTAASSDGQQTKGGNSSGSSGSVGSGSYFGYQYKTYFYKALSVADSYVYCLCRVDGFSLSNFDLVTEAVRTWSAIHHPCIVPLRQAFGTRDFIEAENPSQDGGSLVYVYDYIPSVATLQSVFIDSPTLKQNGTGGIPEHVIWDVLSQLIMCLKYIHSHGLSAKVIHPTKILVTDTAFLYPPRVYLNCVGLLDALAQESPPSRTGLAPQTAWAGSSRTGPAPMAQPQQQQQQSSIAHQQQKDLICLGRLILSMATGEQPPLDDGNCTGLLFGEFQGAVTMLSKFPRRWTPPMERDSWPNPSYSDDLKSLAQILLTQVKDLSNYPTSEQLAFKYCNHIVNKFESSLFTTDMLLNEFKLEVDNSRMLKLLIKLCTIAYCYPMNSSSSPSSKPYHQNSVPSADASALDRNASRGAQSSNGDNKRPNTLGGNVAERPSWAKNMNAQQMDERQLVNMFMEYLFGQVVPGTSPPASMVANNLQHVLDGLAKADVGTLHETITLGSKDGADCVLATFGDIKRSVDGSFRDLVLESTDAVQASTGMRGGSHAAGGHHGPHHGAGHGHHPHHHQHSASSTIMRSSTGPAVVGSEGGPGMAGGDGSLGSQPRSGTPPRMAR</sequence>
<evidence type="ECO:0000256" key="6">
    <source>
        <dbReference type="ARBA" id="ARBA00023054"/>
    </source>
</evidence>
<evidence type="ECO:0000313" key="9">
    <source>
        <dbReference type="EMBL" id="KAF4689853.1"/>
    </source>
</evidence>
<dbReference type="AlphaFoldDB" id="A0A7J6P118"/>
<feature type="compositionally biased region" description="Gly residues" evidence="7">
    <location>
        <begin position="952"/>
        <end position="962"/>
    </location>
</feature>
<feature type="compositionally biased region" description="Low complexity" evidence="7">
    <location>
        <begin position="269"/>
        <end position="294"/>
    </location>
</feature>
<feature type="compositionally biased region" description="Polar residues" evidence="7">
    <location>
        <begin position="418"/>
        <end position="427"/>
    </location>
</feature>
<feature type="compositionally biased region" description="Basic residues" evidence="7">
    <location>
        <begin position="963"/>
        <end position="980"/>
    </location>
</feature>
<dbReference type="Gene3D" id="1.20.5.5160">
    <property type="match status" value="1"/>
</dbReference>
<feature type="region of interest" description="Disordered" evidence="7">
    <location>
        <begin position="796"/>
        <end position="848"/>
    </location>
</feature>
<evidence type="ECO:0000313" key="10">
    <source>
        <dbReference type="Proteomes" id="UP000541610"/>
    </source>
</evidence>
<dbReference type="GO" id="GO:0000932">
    <property type="term" value="C:P-body"/>
    <property type="evidence" value="ECO:0007669"/>
    <property type="project" value="TreeGrafter"/>
</dbReference>
<evidence type="ECO:0000256" key="2">
    <source>
        <dbReference type="ARBA" id="ARBA00022490"/>
    </source>
</evidence>
<feature type="compositionally biased region" description="Low complexity" evidence="7">
    <location>
        <begin position="634"/>
        <end position="648"/>
    </location>
</feature>
<dbReference type="Pfam" id="PF18101">
    <property type="entry name" value="Pan3_CK"/>
    <property type="match status" value="1"/>
</dbReference>
<dbReference type="GO" id="GO:0004672">
    <property type="term" value="F:protein kinase activity"/>
    <property type="evidence" value="ECO:0007669"/>
    <property type="project" value="InterPro"/>
</dbReference>
<comment type="caution">
    <text evidence="9">The sequence shown here is derived from an EMBL/GenBank/DDBJ whole genome shotgun (WGS) entry which is preliminary data.</text>
</comment>
<feature type="compositionally biased region" description="Pro residues" evidence="7">
    <location>
        <begin position="221"/>
        <end position="240"/>
    </location>
</feature>
<feature type="region of interest" description="Disordered" evidence="7">
    <location>
        <begin position="949"/>
        <end position="1025"/>
    </location>
</feature>
<feature type="region of interest" description="Disordered" evidence="7">
    <location>
        <begin position="61"/>
        <end position="355"/>
    </location>
</feature>
<dbReference type="EMBL" id="JABANP010000113">
    <property type="protein sequence ID" value="KAF4689853.1"/>
    <property type="molecule type" value="Genomic_DNA"/>
</dbReference>
<protein>
    <submittedName>
        <fullName evidence="9">PAB-dependent poly(A)-specific ribonuclease subunit 3</fullName>
    </submittedName>
</protein>
<feature type="region of interest" description="Disordered" evidence="7">
    <location>
        <begin position="614"/>
        <end position="648"/>
    </location>
</feature>
<name>A0A7J6P118_PEROL</name>
<comment type="subcellular location">
    <subcellularLocation>
        <location evidence="1">Cytoplasm</location>
    </subcellularLocation>
</comment>
<dbReference type="GO" id="GO:0031251">
    <property type="term" value="C:PAN complex"/>
    <property type="evidence" value="ECO:0007669"/>
    <property type="project" value="InterPro"/>
</dbReference>
<evidence type="ECO:0000256" key="1">
    <source>
        <dbReference type="ARBA" id="ARBA00004496"/>
    </source>
</evidence>
<dbReference type="PANTHER" id="PTHR12272">
    <property type="entry name" value="DEADENYLATION COMPLEX SUBUNIT PAN3"/>
    <property type="match status" value="1"/>
</dbReference>
<dbReference type="Gene3D" id="1.10.510.10">
    <property type="entry name" value="Transferase(Phosphotransferase) domain 1"/>
    <property type="match status" value="1"/>
</dbReference>
<keyword evidence="2" id="KW-0963">Cytoplasm</keyword>
<feature type="region of interest" description="Disordered" evidence="7">
    <location>
        <begin position="407"/>
        <end position="437"/>
    </location>
</feature>
<feature type="compositionally biased region" description="Low complexity" evidence="7">
    <location>
        <begin position="428"/>
        <end position="437"/>
    </location>
</feature>
<dbReference type="Gene3D" id="1.10.287.3700">
    <property type="match status" value="1"/>
</dbReference>
<evidence type="ECO:0000259" key="8">
    <source>
        <dbReference type="PROSITE" id="PS50011"/>
    </source>
</evidence>
<organism evidence="9 10">
    <name type="scientific">Perkinsus olseni</name>
    <name type="common">Perkinsus atlanticus</name>
    <dbReference type="NCBI Taxonomy" id="32597"/>
    <lineage>
        <taxon>Eukaryota</taxon>
        <taxon>Sar</taxon>
        <taxon>Alveolata</taxon>
        <taxon>Perkinsozoa</taxon>
        <taxon>Perkinsea</taxon>
        <taxon>Perkinsida</taxon>
        <taxon>Perkinsidae</taxon>
        <taxon>Perkinsus</taxon>
    </lineage>
</organism>
<dbReference type="OrthoDB" id="441869at2759"/>
<feature type="compositionally biased region" description="Gly residues" evidence="7">
    <location>
        <begin position="998"/>
        <end position="1010"/>
    </location>
</feature>
<evidence type="ECO:0000256" key="3">
    <source>
        <dbReference type="ARBA" id="ARBA00022664"/>
    </source>
</evidence>
<feature type="compositionally biased region" description="Low complexity" evidence="7">
    <location>
        <begin position="144"/>
        <end position="154"/>
    </location>
</feature>
<dbReference type="InterPro" id="IPR041332">
    <property type="entry name" value="Pan3_CK"/>
</dbReference>
<evidence type="ECO:0000256" key="5">
    <source>
        <dbReference type="ARBA" id="ARBA00022840"/>
    </source>
</evidence>
<dbReference type="InterPro" id="IPR030844">
    <property type="entry name" value="PAN3"/>
</dbReference>
<dbReference type="GO" id="GO:0008143">
    <property type="term" value="F:poly(A) binding"/>
    <property type="evidence" value="ECO:0007669"/>
    <property type="project" value="TreeGrafter"/>
</dbReference>
<dbReference type="PANTHER" id="PTHR12272:SF11">
    <property type="entry name" value="PAN2-PAN3 DEADENYLATION COMPLEX SUBUNIT PAN3"/>
    <property type="match status" value="1"/>
</dbReference>
<dbReference type="GO" id="GO:0006397">
    <property type="term" value="P:mRNA processing"/>
    <property type="evidence" value="ECO:0007669"/>
    <property type="project" value="UniProtKB-KW"/>
</dbReference>
<keyword evidence="6" id="KW-0175">Coiled coil</keyword>
<accession>A0A7J6P118</accession>
<feature type="compositionally biased region" description="Polar residues" evidence="7">
    <location>
        <begin position="75"/>
        <end position="92"/>
    </location>
</feature>
<feature type="compositionally biased region" description="Low complexity" evidence="7">
    <location>
        <begin position="110"/>
        <end position="129"/>
    </location>
</feature>
<feature type="compositionally biased region" description="Low complexity" evidence="7">
    <location>
        <begin position="319"/>
        <end position="330"/>
    </location>
</feature>
<dbReference type="InterPro" id="IPR011009">
    <property type="entry name" value="Kinase-like_dom_sf"/>
</dbReference>
<proteinExistence type="predicted"/>
<keyword evidence="5" id="KW-0067">ATP-binding</keyword>
<keyword evidence="3" id="KW-0507">mRNA processing</keyword>
<keyword evidence="4" id="KW-0547">Nucleotide-binding</keyword>
<feature type="domain" description="Protein kinase" evidence="8">
    <location>
        <begin position="401"/>
        <end position="753"/>
    </location>
</feature>
<reference evidence="9 10" key="1">
    <citation type="submission" date="2020-04" db="EMBL/GenBank/DDBJ databases">
        <title>Perkinsus olseni comparative genomics.</title>
        <authorList>
            <person name="Bogema D.R."/>
        </authorList>
    </citation>
    <scope>NUCLEOTIDE SEQUENCE [LARGE SCALE GENOMIC DNA]</scope>
    <source>
        <strain evidence="9">00978-12</strain>
    </source>
</reference>
<dbReference type="InterPro" id="IPR000719">
    <property type="entry name" value="Prot_kinase_dom"/>
</dbReference>
<evidence type="ECO:0000256" key="7">
    <source>
        <dbReference type="SAM" id="MobiDB-lite"/>
    </source>
</evidence>
<dbReference type="Proteomes" id="UP000541610">
    <property type="component" value="Unassembled WGS sequence"/>
</dbReference>
<gene>
    <name evidence="9" type="primary">PAN3</name>
    <name evidence="9" type="ORF">FOZ60_001045</name>
</gene>
<evidence type="ECO:0000256" key="4">
    <source>
        <dbReference type="ARBA" id="ARBA00022741"/>
    </source>
</evidence>
<dbReference type="GO" id="GO:0005524">
    <property type="term" value="F:ATP binding"/>
    <property type="evidence" value="ECO:0007669"/>
    <property type="project" value="UniProtKB-KW"/>
</dbReference>
<feature type="compositionally biased region" description="Pro residues" evidence="7">
    <location>
        <begin position="331"/>
        <end position="344"/>
    </location>
</feature>